<accession>A0AAD4Q260</accession>
<dbReference type="RefSeq" id="XP_046073689.1">
    <property type="nucleotide sequence ID" value="XM_046213994.1"/>
</dbReference>
<keyword evidence="2" id="KW-0812">Transmembrane</keyword>
<name>A0AAD4Q260_9EURO</name>
<sequence>MSLNKATGGLAGTAARGVSTTAGTVKQPKQQIDQTTSSLTGVSLPGEFPDDKKNARSQDDEMPDVSFSFSGLAQSLMDKFESYVKGLITRFFPVHRREAVYKKAMSRPMAATFIICQLICCGVPLLVFLAGVLLFAAVATLLWALLSLLVLGPVLLVTGSMGIMFWGWGWAFYSFVKWVDEKFLGGIITNFLMPLSAAAEEKDEPEQDVPKHD</sequence>
<dbReference type="GeneID" id="70244281"/>
<gene>
    <name evidence="3" type="ORF">BGW36DRAFT_358727</name>
</gene>
<dbReference type="EMBL" id="JAJTJA010000005">
    <property type="protein sequence ID" value="KAH8699225.1"/>
    <property type="molecule type" value="Genomic_DNA"/>
</dbReference>
<feature type="compositionally biased region" description="Polar residues" evidence="1">
    <location>
        <begin position="18"/>
        <end position="41"/>
    </location>
</feature>
<proteinExistence type="predicted"/>
<comment type="caution">
    <text evidence="3">The sequence shown here is derived from an EMBL/GenBank/DDBJ whole genome shotgun (WGS) entry which is preliminary data.</text>
</comment>
<keyword evidence="4" id="KW-1185">Reference proteome</keyword>
<keyword evidence="2" id="KW-1133">Transmembrane helix</keyword>
<feature type="transmembrane region" description="Helical" evidence="2">
    <location>
        <begin position="111"/>
        <end position="144"/>
    </location>
</feature>
<protein>
    <submittedName>
        <fullName evidence="3">Uncharacterized protein</fullName>
    </submittedName>
</protein>
<evidence type="ECO:0000313" key="4">
    <source>
        <dbReference type="Proteomes" id="UP001201262"/>
    </source>
</evidence>
<organism evidence="3 4">
    <name type="scientific">Talaromyces proteolyticus</name>
    <dbReference type="NCBI Taxonomy" id="1131652"/>
    <lineage>
        <taxon>Eukaryota</taxon>
        <taxon>Fungi</taxon>
        <taxon>Dikarya</taxon>
        <taxon>Ascomycota</taxon>
        <taxon>Pezizomycotina</taxon>
        <taxon>Eurotiomycetes</taxon>
        <taxon>Eurotiomycetidae</taxon>
        <taxon>Eurotiales</taxon>
        <taxon>Trichocomaceae</taxon>
        <taxon>Talaromyces</taxon>
        <taxon>Talaromyces sect. Bacilispori</taxon>
    </lineage>
</organism>
<dbReference type="AlphaFoldDB" id="A0AAD4Q260"/>
<feature type="transmembrane region" description="Helical" evidence="2">
    <location>
        <begin position="150"/>
        <end position="173"/>
    </location>
</feature>
<reference evidence="3" key="1">
    <citation type="submission" date="2021-12" db="EMBL/GenBank/DDBJ databases">
        <title>Convergent genome expansion in fungi linked to evolution of root-endophyte symbiosis.</title>
        <authorList>
            <consortium name="DOE Joint Genome Institute"/>
            <person name="Ke Y.-H."/>
            <person name="Bonito G."/>
            <person name="Liao H.-L."/>
            <person name="Looney B."/>
            <person name="Rojas-Flechas A."/>
            <person name="Nash J."/>
            <person name="Hameed K."/>
            <person name="Schadt C."/>
            <person name="Martin F."/>
            <person name="Crous P.W."/>
            <person name="Miettinen O."/>
            <person name="Magnuson J.K."/>
            <person name="Labbe J."/>
            <person name="Jacobson D."/>
            <person name="Doktycz M.J."/>
            <person name="Veneault-Fourrey C."/>
            <person name="Kuo A."/>
            <person name="Mondo S."/>
            <person name="Calhoun S."/>
            <person name="Riley R."/>
            <person name="Ohm R."/>
            <person name="LaButti K."/>
            <person name="Andreopoulos B."/>
            <person name="Pangilinan J."/>
            <person name="Nolan M."/>
            <person name="Tritt A."/>
            <person name="Clum A."/>
            <person name="Lipzen A."/>
            <person name="Daum C."/>
            <person name="Barry K."/>
            <person name="Grigoriev I.V."/>
            <person name="Vilgalys R."/>
        </authorList>
    </citation>
    <scope>NUCLEOTIDE SEQUENCE</scope>
    <source>
        <strain evidence="3">PMI_201</strain>
    </source>
</reference>
<feature type="region of interest" description="Disordered" evidence="1">
    <location>
        <begin position="1"/>
        <end position="62"/>
    </location>
</feature>
<dbReference type="Pfam" id="PF16015">
    <property type="entry name" value="Promethin"/>
    <property type="match status" value="1"/>
</dbReference>
<evidence type="ECO:0000256" key="2">
    <source>
        <dbReference type="SAM" id="Phobius"/>
    </source>
</evidence>
<evidence type="ECO:0000313" key="3">
    <source>
        <dbReference type="EMBL" id="KAH8699225.1"/>
    </source>
</evidence>
<feature type="compositionally biased region" description="Low complexity" evidence="1">
    <location>
        <begin position="1"/>
        <end position="17"/>
    </location>
</feature>
<dbReference type="Proteomes" id="UP001201262">
    <property type="component" value="Unassembled WGS sequence"/>
</dbReference>
<evidence type="ECO:0000256" key="1">
    <source>
        <dbReference type="SAM" id="MobiDB-lite"/>
    </source>
</evidence>
<feature type="compositionally biased region" description="Basic and acidic residues" evidence="1">
    <location>
        <begin position="49"/>
        <end position="59"/>
    </location>
</feature>
<keyword evidence="2" id="KW-0472">Membrane</keyword>